<gene>
    <name evidence="1" type="ORF">UT53_C0006G0006</name>
</gene>
<dbReference type="EMBL" id="LBXD01000006">
    <property type="protein sequence ID" value="KKR23836.1"/>
    <property type="molecule type" value="Genomic_DNA"/>
</dbReference>
<evidence type="ECO:0000313" key="1">
    <source>
        <dbReference type="EMBL" id="KKR23836.1"/>
    </source>
</evidence>
<dbReference type="AlphaFoldDB" id="A0A0G0PF81"/>
<protein>
    <submittedName>
        <fullName evidence="1">Uncharacterized protein</fullName>
    </submittedName>
</protein>
<proteinExistence type="predicted"/>
<evidence type="ECO:0000313" key="2">
    <source>
        <dbReference type="Proteomes" id="UP000034764"/>
    </source>
</evidence>
<accession>A0A0G0PF81</accession>
<comment type="caution">
    <text evidence="1">The sequence shown here is derived from an EMBL/GenBank/DDBJ whole genome shotgun (WGS) entry which is preliminary data.</text>
</comment>
<name>A0A0G0PF81_9BACT</name>
<reference evidence="1 2" key="1">
    <citation type="journal article" date="2015" name="Nature">
        <title>rRNA introns, odd ribosomes, and small enigmatic genomes across a large radiation of phyla.</title>
        <authorList>
            <person name="Brown C.T."/>
            <person name="Hug L.A."/>
            <person name="Thomas B.C."/>
            <person name="Sharon I."/>
            <person name="Castelle C.J."/>
            <person name="Singh A."/>
            <person name="Wilkins M.J."/>
            <person name="Williams K.H."/>
            <person name="Banfield J.F."/>
        </authorList>
    </citation>
    <scope>NUCLEOTIDE SEQUENCE [LARGE SCALE GENOMIC DNA]</scope>
</reference>
<dbReference type="Proteomes" id="UP000034764">
    <property type="component" value="Unassembled WGS sequence"/>
</dbReference>
<sequence length="302" mass="35447">MEKNQEALKKHYFPLKNLKAYFDAVVPPLSYALQPLFDVYPYWGLVFYNAVGFIGLQMSLNIKDVEDIVSFIKNNGRILSENVVNSENFKRAFLSYLETYLKLRIAEKKKILNEILLGYAKSKSSSGYCLEHFEDCLLKITPSCLNYLVFIKKEILPYKDAYLKKELSEGNQQYTKIHNYDWWYDENWRREQLWRFLQSWYHENYNPNSEKVKKQYGVADQWDKGLIEEVFEKEKLFDRERAVNIEELILLGILKLGIASGGGFGMAGGATYDFSDFGYKFLVFIDNSGLPDFVVRNFETKK</sequence>
<organism evidence="1 2">
    <name type="scientific">Candidatus Yanofskybacteria bacterium GW2011_GWD2_39_48</name>
    <dbReference type="NCBI Taxonomy" id="1619031"/>
    <lineage>
        <taxon>Bacteria</taxon>
        <taxon>Candidatus Yanofskyibacteriota</taxon>
    </lineage>
</organism>